<dbReference type="EMBL" id="JASSZA010000007">
    <property type="protein sequence ID" value="KAK2107092.1"/>
    <property type="molecule type" value="Genomic_DNA"/>
</dbReference>
<sequence>MEKPINDGSHSEELFSHLKTISEKEDLPQCTSESHLSCLKQDILNEKTELEATLKEAELVTHSVELLLPLFKDTIEEINFENANLSALNLKKISEQKEILTKELDTFKNVKLALEHLLRKRDYKQTGNSLPSMLLENLTDNESETANLKKKIFEKEAHIQELSSLFQNEKANTLKANRFSQSVKVVHERLQFQIHKKEAKNDKLKEYMKQPFMSLETKIANWNLQLRMSKNEAVVMKEASRQKTVALKKASKVYKQRLDHFTGAIEKLTSQIRDQRKGRPTQKISRKVIPSLTSFNIWECHANEEAKLSETISSSNAWKSHYEKIVIEKTELEVQIKTMKNGGLEIASPVGCVHSGASGGNSNLSHIHHRKFSSPVYMGVIRTASTILACLYKGRLSLLWWTTLASLKDEIVSVENELLELQEVEKKQKTLIEMYKTQVQKLQETAEIVKNRCENLLRKNNQITKTKNKNVEKMRGQLEFYLKELEHVGDSLMAAKQSLHECQESLQCCKGKCADQEHTIRELQGQVDGNHNLLMKLSLEEENYLIQLKCENLQQKLEQMDAENKELEKKLANQEECLKHSNLKFKEKSAEYTALARQLEAALEEGRQKVAEEIEKTSSRERALQIKILDLETELRKKNEEQNQLVCKMNSKAQHQEVCLKEIQNSLEKSENQNESIKNYLQFLKTSYVTVFE</sequence>
<comment type="similarity">
    <text evidence="3">Belongs to the ODF2 family.</text>
</comment>
<protein>
    <submittedName>
        <fullName evidence="9">Protein BCAP</fullName>
    </submittedName>
</protein>
<evidence type="ECO:0000256" key="3">
    <source>
        <dbReference type="ARBA" id="ARBA00009316"/>
    </source>
</evidence>
<dbReference type="Proteomes" id="UP001266305">
    <property type="component" value="Unassembled WGS sequence"/>
</dbReference>
<keyword evidence="7" id="KW-0966">Cell projection</keyword>
<evidence type="ECO:0000256" key="5">
    <source>
        <dbReference type="ARBA" id="ARBA00023054"/>
    </source>
</evidence>
<dbReference type="InterPro" id="IPR026099">
    <property type="entry name" value="Odf2-rel"/>
</dbReference>
<comment type="caution">
    <text evidence="9">The sequence shown here is derived from an EMBL/GenBank/DDBJ whole genome shotgun (WGS) entry which is preliminary data.</text>
</comment>
<comment type="subcellular location">
    <subcellularLocation>
        <location evidence="2">Cell projection</location>
        <location evidence="2">Cilium</location>
    </subcellularLocation>
    <subcellularLocation>
        <location evidence="1">Cytoplasm</location>
        <location evidence="1">Cytoskeleton</location>
        <location evidence="1">Microtubule organizing center</location>
        <location evidence="1">Centrosome</location>
        <location evidence="1">Centriole</location>
    </subcellularLocation>
</comment>
<feature type="coiled-coil region" evidence="8">
    <location>
        <begin position="550"/>
        <end position="687"/>
    </location>
</feature>
<keyword evidence="5 8" id="KW-0175">Coiled coil</keyword>
<dbReference type="PANTHER" id="PTHR23162">
    <property type="entry name" value="OUTER DENSE FIBER OF SPERM TAILS 2"/>
    <property type="match status" value="1"/>
</dbReference>
<evidence type="ECO:0000256" key="4">
    <source>
        <dbReference type="ARBA" id="ARBA00022490"/>
    </source>
</evidence>
<reference evidence="9 10" key="1">
    <citation type="submission" date="2023-05" db="EMBL/GenBank/DDBJ databases">
        <title>B98-5 Cell Line De Novo Hybrid Assembly: An Optical Mapping Approach.</title>
        <authorList>
            <person name="Kananen K."/>
            <person name="Auerbach J.A."/>
            <person name="Kautto E."/>
            <person name="Blachly J.S."/>
        </authorList>
    </citation>
    <scope>NUCLEOTIDE SEQUENCE [LARGE SCALE GENOMIC DNA]</scope>
    <source>
        <strain evidence="9">B95-8</strain>
        <tissue evidence="9">Cell line</tissue>
    </source>
</reference>
<evidence type="ECO:0000256" key="8">
    <source>
        <dbReference type="SAM" id="Coils"/>
    </source>
</evidence>
<keyword evidence="4" id="KW-0963">Cytoplasm</keyword>
<feature type="coiled-coil region" evidence="8">
    <location>
        <begin position="404"/>
        <end position="466"/>
    </location>
</feature>
<keyword evidence="6" id="KW-0206">Cytoskeleton</keyword>
<evidence type="ECO:0000256" key="1">
    <source>
        <dbReference type="ARBA" id="ARBA00004114"/>
    </source>
</evidence>
<dbReference type="PANTHER" id="PTHR23162:SF7">
    <property type="entry name" value="PROTEIN BCAP"/>
    <property type="match status" value="1"/>
</dbReference>
<proteinExistence type="inferred from homology"/>
<evidence type="ECO:0000256" key="2">
    <source>
        <dbReference type="ARBA" id="ARBA00004138"/>
    </source>
</evidence>
<organism evidence="9 10">
    <name type="scientific">Saguinus oedipus</name>
    <name type="common">Cotton-top tamarin</name>
    <name type="synonym">Oedipomidas oedipus</name>
    <dbReference type="NCBI Taxonomy" id="9490"/>
    <lineage>
        <taxon>Eukaryota</taxon>
        <taxon>Metazoa</taxon>
        <taxon>Chordata</taxon>
        <taxon>Craniata</taxon>
        <taxon>Vertebrata</taxon>
        <taxon>Euteleostomi</taxon>
        <taxon>Mammalia</taxon>
        <taxon>Eutheria</taxon>
        <taxon>Euarchontoglires</taxon>
        <taxon>Primates</taxon>
        <taxon>Haplorrhini</taxon>
        <taxon>Platyrrhini</taxon>
        <taxon>Cebidae</taxon>
        <taxon>Callitrichinae</taxon>
        <taxon>Saguinus</taxon>
    </lineage>
</organism>
<name>A0ABQ9VFH0_SAGOE</name>
<evidence type="ECO:0000313" key="10">
    <source>
        <dbReference type="Proteomes" id="UP001266305"/>
    </source>
</evidence>
<accession>A0ABQ9VFH0</accession>
<evidence type="ECO:0000256" key="7">
    <source>
        <dbReference type="ARBA" id="ARBA00023273"/>
    </source>
</evidence>
<evidence type="ECO:0000313" key="9">
    <source>
        <dbReference type="EMBL" id="KAK2107092.1"/>
    </source>
</evidence>
<keyword evidence="10" id="KW-1185">Reference proteome</keyword>
<evidence type="ECO:0000256" key="6">
    <source>
        <dbReference type="ARBA" id="ARBA00023212"/>
    </source>
</evidence>
<gene>
    <name evidence="9" type="primary">ODF2L</name>
    <name evidence="9" type="ORF">P7K49_016606</name>
</gene>